<keyword evidence="1" id="KW-0472">Membrane</keyword>
<keyword evidence="1" id="KW-1133">Transmembrane helix</keyword>
<accession>A0A7W7ZIM8</accession>
<dbReference type="EMBL" id="JACHIP010000016">
    <property type="protein sequence ID" value="MBB5060640.1"/>
    <property type="molecule type" value="Genomic_DNA"/>
</dbReference>
<gene>
    <name evidence="2" type="ORF">HDF16_005376</name>
</gene>
<dbReference type="RefSeq" id="WP_184223048.1">
    <property type="nucleotide sequence ID" value="NZ_JACHIP010000016.1"/>
</dbReference>
<dbReference type="AlphaFoldDB" id="A0A7W7ZIM8"/>
<keyword evidence="3" id="KW-1185">Reference proteome</keyword>
<feature type="transmembrane region" description="Helical" evidence="1">
    <location>
        <begin position="49"/>
        <end position="71"/>
    </location>
</feature>
<dbReference type="Proteomes" id="UP000540989">
    <property type="component" value="Unassembled WGS sequence"/>
</dbReference>
<keyword evidence="1" id="KW-0812">Transmembrane</keyword>
<name>A0A7W7ZIM8_9BACT</name>
<comment type="caution">
    <text evidence="2">The sequence shown here is derived from an EMBL/GenBank/DDBJ whole genome shotgun (WGS) entry which is preliminary data.</text>
</comment>
<proteinExistence type="predicted"/>
<protein>
    <submittedName>
        <fullName evidence="2">Uncharacterized protein</fullName>
    </submittedName>
</protein>
<reference evidence="2 3" key="1">
    <citation type="submission" date="2020-08" db="EMBL/GenBank/DDBJ databases">
        <title>Genomic Encyclopedia of Type Strains, Phase IV (KMG-V): Genome sequencing to study the core and pangenomes of soil and plant-associated prokaryotes.</title>
        <authorList>
            <person name="Whitman W."/>
        </authorList>
    </citation>
    <scope>NUCLEOTIDE SEQUENCE [LARGE SCALE GENOMIC DNA]</scope>
    <source>
        <strain evidence="2 3">M8UP14</strain>
    </source>
</reference>
<sequence>MWESTFFVVSKAFGKSGQFIVPGFPSGRHFHRRRQCEFSFVIHPVKLTWILFVAELVAVGLHLRLALYFLFCFDDLQRMSKSFVLDDRRVADTLVLAEEAIGKRAPL</sequence>
<evidence type="ECO:0000313" key="2">
    <source>
        <dbReference type="EMBL" id="MBB5060640.1"/>
    </source>
</evidence>
<evidence type="ECO:0000313" key="3">
    <source>
        <dbReference type="Proteomes" id="UP000540989"/>
    </source>
</evidence>
<evidence type="ECO:0000256" key="1">
    <source>
        <dbReference type="SAM" id="Phobius"/>
    </source>
</evidence>
<organism evidence="2 3">
    <name type="scientific">Granulicella aggregans</name>
    <dbReference type="NCBI Taxonomy" id="474949"/>
    <lineage>
        <taxon>Bacteria</taxon>
        <taxon>Pseudomonadati</taxon>
        <taxon>Acidobacteriota</taxon>
        <taxon>Terriglobia</taxon>
        <taxon>Terriglobales</taxon>
        <taxon>Acidobacteriaceae</taxon>
        <taxon>Granulicella</taxon>
    </lineage>
</organism>